<proteinExistence type="predicted"/>
<comment type="caution">
    <text evidence="1">The sequence shown here is derived from an EMBL/GenBank/DDBJ whole genome shotgun (WGS) entry which is preliminary data.</text>
</comment>
<sequence length="83" mass="9328">MPTVAIVAGVLIVLYFNDHDPAHFHAICGRDKMLVRISDLAVIRGDLPRDKRRAVLEWAAAKQADLALAWVRVRQDENPGRLD</sequence>
<evidence type="ECO:0000313" key="1">
    <source>
        <dbReference type="EMBL" id="MCK8787990.1"/>
    </source>
</evidence>
<protein>
    <submittedName>
        <fullName evidence="1">DUF4160 domain-containing protein</fullName>
    </submittedName>
</protein>
<reference evidence="1" key="1">
    <citation type="submission" date="2022-04" db="EMBL/GenBank/DDBJ databases">
        <title>Roseomonas acroporae sp. nov., isolated from coral Acropora digitifera.</title>
        <authorList>
            <person name="Sun H."/>
        </authorList>
    </citation>
    <scope>NUCLEOTIDE SEQUENCE</scope>
    <source>
        <strain evidence="1">NAR14</strain>
    </source>
</reference>
<accession>A0A9X1YDZ0</accession>
<name>A0A9X1YDZ0_9PROT</name>
<keyword evidence="2" id="KW-1185">Reference proteome</keyword>
<dbReference type="Pfam" id="PF13711">
    <property type="entry name" value="DUF4160"/>
    <property type="match status" value="1"/>
</dbReference>
<dbReference type="InterPro" id="IPR025427">
    <property type="entry name" value="DUF4160"/>
</dbReference>
<gene>
    <name evidence="1" type="ORF">M0638_26905</name>
</gene>
<organism evidence="1 2">
    <name type="scientific">Roseomonas acroporae</name>
    <dbReference type="NCBI Taxonomy" id="2937791"/>
    <lineage>
        <taxon>Bacteria</taxon>
        <taxon>Pseudomonadati</taxon>
        <taxon>Pseudomonadota</taxon>
        <taxon>Alphaproteobacteria</taxon>
        <taxon>Acetobacterales</taxon>
        <taxon>Roseomonadaceae</taxon>
        <taxon>Roseomonas</taxon>
    </lineage>
</organism>
<dbReference type="Proteomes" id="UP001139516">
    <property type="component" value="Unassembled WGS sequence"/>
</dbReference>
<dbReference type="RefSeq" id="WP_248670033.1">
    <property type="nucleotide sequence ID" value="NZ_JALPRX010000162.1"/>
</dbReference>
<evidence type="ECO:0000313" key="2">
    <source>
        <dbReference type="Proteomes" id="UP001139516"/>
    </source>
</evidence>
<dbReference type="EMBL" id="JALPRX010000162">
    <property type="protein sequence ID" value="MCK8787990.1"/>
    <property type="molecule type" value="Genomic_DNA"/>
</dbReference>
<dbReference type="AlphaFoldDB" id="A0A9X1YDZ0"/>